<evidence type="ECO:0000313" key="7">
    <source>
        <dbReference type="EMBL" id="CAA6827212.1"/>
    </source>
</evidence>
<dbReference type="EMBL" id="CACVAU010000090">
    <property type="protein sequence ID" value="CAA6827212.1"/>
    <property type="molecule type" value="Genomic_DNA"/>
</dbReference>
<feature type="domain" description="Translocation and assembly module TamB C-terminal" evidence="6">
    <location>
        <begin position="807"/>
        <end position="1115"/>
    </location>
</feature>
<organism evidence="7">
    <name type="scientific">uncultured Sulfurovum sp</name>
    <dbReference type="NCBI Taxonomy" id="269237"/>
    <lineage>
        <taxon>Bacteria</taxon>
        <taxon>Pseudomonadati</taxon>
        <taxon>Campylobacterota</taxon>
        <taxon>Epsilonproteobacteria</taxon>
        <taxon>Campylobacterales</taxon>
        <taxon>Sulfurovaceae</taxon>
        <taxon>Sulfurovum</taxon>
        <taxon>environmental samples</taxon>
    </lineage>
</organism>
<evidence type="ECO:0000256" key="2">
    <source>
        <dbReference type="ARBA" id="ARBA00022692"/>
    </source>
</evidence>
<keyword evidence="2 5" id="KW-0812">Transmembrane</keyword>
<reference evidence="7" key="1">
    <citation type="submission" date="2020-01" db="EMBL/GenBank/DDBJ databases">
        <authorList>
            <person name="Meier V. D."/>
            <person name="Meier V D."/>
        </authorList>
    </citation>
    <scope>NUCLEOTIDE SEQUENCE</scope>
    <source>
        <strain evidence="7">HLG_WM_MAG_05</strain>
    </source>
</reference>
<proteinExistence type="predicted"/>
<dbReference type="InterPro" id="IPR007452">
    <property type="entry name" value="TamB_C"/>
</dbReference>
<name>A0A6S6U2T5_9BACT</name>
<sequence>MKKLLAICYHFLSWLILLVLFLSFLVFYILEVPAPFFKLLAHPLKTQGISYGKIEGSLLSDFVIHDLNYQNQIKAKSLGVKIDLEQLENKVLYVDTLLLDEVQIDEDFLTSLIELHSTDEKAQEVNTSLPFEHVILNHLSISLRDTRYEKYHVNYAKLTLLNVESDMKKSHKAEVKFYLDSNVSQIKLEGKFKDEAFNCLGTIEGEQLFLKPFLHEYNATLLSNPRLKINADGNLDNIDFKVSSEALDLQYQHYKFYTEVFSAIGNYNAVKNILKVKLENSTESNIAQFGMNADVNVKLDDINNTLKFKFNTELNPKEKLLKEALLIAVLAEHNMSIDGLPEVKIMAKGDMNKVTFDSNIKNFKATQNDLSLALETLKLKGDTQPLKGDTVLNTSVKFDSSVSQGEVFLVTKLNFYDVKNTLDFELKSTLEVYKNYLNPLLKEHNITLEKDTLLNLKSSGNMNRLKVNFDVLSSILKEDIASTVRLKTDNILLDLKKEFIQGALSLESDASNLALNINSQFSGNYARPKELVSNSTVNIRKFDAFSIHLTPLLPLNLNINTNEQGAKVNLTSKKLQLLAHSADYDGINFSLKSEKIYPAQLLVLPPELKKQFIALDLEGEVTLSKKYFSLKGLLNSNKNFEAKLNASLDVNGLDVNVLTKHLQVLAKGDLESKKIDTFIKIDSLKKFQKEFQALYPFEIVPVEGAVEVEAKLDGEQVKAILLSEKLALEGFNIEGLTLDAEYDNELITMNTFNFKTTGFKEQGLNQSFYLNQKALVHLGAEKKVLLDMHPKILLKGSGDNKNLKASFQIEDLFLGYPQYGKTRLNCDLKYVQTGKKKKLTGVVFLDKMRIFYESKFLDPSSDNDVVILRKKDKKQKEIGDTFLNDTFIDLAIYAVEANYKTRDIDLLLDVNLKAHKEFGKNLVMLGKVEEIDGRVEQAPKLFTVVDSNIVFQGGKEINPLLDLTVEHELPDVLITINIYGNAKRPKLTFTSEPPLPKKDILSYLLLGVSTASLGEGKGSLGREAQLFIMNQAARDLAYEVELDRVFVKDDGTGDGYAVQVGKKVQEDSMFVIENSKEGNSFILEYDVSKNIKIEVGQHQKTVPSQSVDIYFRKKFK</sequence>
<dbReference type="PANTHER" id="PTHR36985:SF1">
    <property type="entry name" value="TRANSLOCATION AND ASSEMBLY MODULE SUBUNIT TAMB"/>
    <property type="match status" value="1"/>
</dbReference>
<dbReference type="AlphaFoldDB" id="A0A6S6U2T5"/>
<accession>A0A6S6U2T5</accession>
<evidence type="ECO:0000256" key="5">
    <source>
        <dbReference type="SAM" id="Phobius"/>
    </source>
</evidence>
<evidence type="ECO:0000256" key="1">
    <source>
        <dbReference type="ARBA" id="ARBA00004167"/>
    </source>
</evidence>
<evidence type="ECO:0000259" key="6">
    <source>
        <dbReference type="Pfam" id="PF04357"/>
    </source>
</evidence>
<feature type="transmembrane region" description="Helical" evidence="5">
    <location>
        <begin position="7"/>
        <end position="30"/>
    </location>
</feature>
<dbReference type="GO" id="GO:0005886">
    <property type="term" value="C:plasma membrane"/>
    <property type="evidence" value="ECO:0007669"/>
    <property type="project" value="InterPro"/>
</dbReference>
<comment type="subcellular location">
    <subcellularLocation>
        <location evidence="1">Membrane</location>
        <topology evidence="1">Single-pass membrane protein</topology>
    </subcellularLocation>
</comment>
<keyword evidence="4 5" id="KW-0472">Membrane</keyword>
<evidence type="ECO:0000256" key="3">
    <source>
        <dbReference type="ARBA" id="ARBA00022989"/>
    </source>
</evidence>
<dbReference type="GO" id="GO:0009306">
    <property type="term" value="P:protein secretion"/>
    <property type="evidence" value="ECO:0007669"/>
    <property type="project" value="InterPro"/>
</dbReference>
<protein>
    <recommendedName>
        <fullName evidence="6">Translocation and assembly module TamB C-terminal domain-containing protein</fullName>
    </recommendedName>
</protein>
<dbReference type="PANTHER" id="PTHR36985">
    <property type="entry name" value="TRANSLOCATION AND ASSEMBLY MODULE SUBUNIT TAMB"/>
    <property type="match status" value="1"/>
</dbReference>
<gene>
    <name evidence="7" type="ORF">HELGO_WM8822</name>
</gene>
<dbReference type="GO" id="GO:0097347">
    <property type="term" value="C:TAM protein secretion complex"/>
    <property type="evidence" value="ECO:0007669"/>
    <property type="project" value="TreeGrafter"/>
</dbReference>
<dbReference type="Pfam" id="PF04357">
    <property type="entry name" value="TamB"/>
    <property type="match status" value="1"/>
</dbReference>
<keyword evidence="3 5" id="KW-1133">Transmembrane helix</keyword>
<evidence type="ECO:0000256" key="4">
    <source>
        <dbReference type="ARBA" id="ARBA00023136"/>
    </source>
</evidence>